<keyword evidence="4 9" id="KW-0547">Nucleotide-binding</keyword>
<dbReference type="InterPro" id="IPR015413">
    <property type="entry name" value="Methionyl/Leucyl_tRNA_Synth"/>
</dbReference>
<evidence type="ECO:0000259" key="14">
    <source>
        <dbReference type="Pfam" id="PF13603"/>
    </source>
</evidence>
<evidence type="ECO:0000313" key="15">
    <source>
        <dbReference type="EMBL" id="KZM73874.1"/>
    </source>
</evidence>
<dbReference type="InterPro" id="IPR013155">
    <property type="entry name" value="M/V/L/I-tRNA-synth_anticd-bd"/>
</dbReference>
<dbReference type="InterPro" id="IPR009008">
    <property type="entry name" value="Val/Leu/Ile-tRNA-synth_edit"/>
</dbReference>
<feature type="domain" description="Methionyl/Valyl/Leucyl/Isoleucyl-tRNA synthetase anticodon-binding" evidence="12">
    <location>
        <begin position="674"/>
        <end position="789"/>
    </location>
</feature>
<dbReference type="Gene3D" id="3.90.740.10">
    <property type="entry name" value="Valyl/Leucyl/Isoleucyl-tRNA synthetase, editing domain"/>
    <property type="match status" value="1"/>
</dbReference>
<keyword evidence="6 9" id="KW-0648">Protein biosynthesis</keyword>
<keyword evidence="7 9" id="KW-0030">Aminoacyl-tRNA synthetase</keyword>
<feature type="binding site" evidence="9">
    <location>
        <position position="597"/>
    </location>
    <ligand>
        <name>ATP</name>
        <dbReference type="ChEBI" id="CHEBI:30616"/>
    </ligand>
</feature>
<evidence type="ECO:0000256" key="4">
    <source>
        <dbReference type="ARBA" id="ARBA00022741"/>
    </source>
</evidence>
<dbReference type="GO" id="GO:0006429">
    <property type="term" value="P:leucyl-tRNA aminoacylation"/>
    <property type="evidence" value="ECO:0007669"/>
    <property type="project" value="UniProtKB-UniRule"/>
</dbReference>
<dbReference type="PROSITE" id="PS00178">
    <property type="entry name" value="AA_TRNA_LIGASE_I"/>
    <property type="match status" value="1"/>
</dbReference>
<evidence type="ECO:0000256" key="1">
    <source>
        <dbReference type="ARBA" id="ARBA00005594"/>
    </source>
</evidence>
<proteinExistence type="inferred from homology"/>
<keyword evidence="16" id="KW-1185">Reference proteome</keyword>
<dbReference type="InterPro" id="IPR014729">
    <property type="entry name" value="Rossmann-like_a/b/a_fold"/>
</dbReference>
<dbReference type="Pfam" id="PF00133">
    <property type="entry name" value="tRNA-synt_1"/>
    <property type="match status" value="1"/>
</dbReference>
<dbReference type="Pfam" id="PF08264">
    <property type="entry name" value="Anticodon_1"/>
    <property type="match status" value="1"/>
</dbReference>
<dbReference type="Gene3D" id="3.40.50.620">
    <property type="entry name" value="HUPs"/>
    <property type="match status" value="2"/>
</dbReference>
<evidence type="ECO:0000256" key="2">
    <source>
        <dbReference type="ARBA" id="ARBA00022490"/>
    </source>
</evidence>
<dbReference type="InterPro" id="IPR002300">
    <property type="entry name" value="aa-tRNA-synth_Ia"/>
</dbReference>
<gene>
    <name evidence="9" type="primary">leuS</name>
    <name evidence="15" type="ORF">AWN90_35675</name>
</gene>
<dbReference type="FunFam" id="1.10.730.10:FF:000002">
    <property type="entry name" value="Leucine--tRNA ligase"/>
    <property type="match status" value="1"/>
</dbReference>
<feature type="short sequence motif" description="'HIGH' region" evidence="9">
    <location>
        <begin position="54"/>
        <end position="64"/>
    </location>
</feature>
<keyword evidence="5 9" id="KW-0067">ATP-binding</keyword>
<dbReference type="Proteomes" id="UP000076512">
    <property type="component" value="Unassembled WGS sequence"/>
</dbReference>
<evidence type="ECO:0000313" key="16">
    <source>
        <dbReference type="Proteomes" id="UP000076512"/>
    </source>
</evidence>
<comment type="subcellular location">
    <subcellularLocation>
        <location evidence="9">Cytoplasm</location>
    </subcellularLocation>
</comment>
<dbReference type="EMBL" id="LWGR01000007">
    <property type="protein sequence ID" value="KZM73874.1"/>
    <property type="molecule type" value="Genomic_DNA"/>
</dbReference>
<feature type="domain" description="Leucyl-tRNA synthetase editing" evidence="14">
    <location>
        <begin position="234"/>
        <end position="416"/>
    </location>
</feature>
<evidence type="ECO:0000256" key="3">
    <source>
        <dbReference type="ARBA" id="ARBA00022598"/>
    </source>
</evidence>
<dbReference type="GO" id="GO:0005829">
    <property type="term" value="C:cytosol"/>
    <property type="evidence" value="ECO:0007669"/>
    <property type="project" value="TreeGrafter"/>
</dbReference>
<keyword evidence="2 9" id="KW-0963">Cytoplasm</keyword>
<dbReference type="Gene3D" id="1.10.730.10">
    <property type="entry name" value="Isoleucyl-tRNA Synthetase, Domain 1"/>
    <property type="match status" value="1"/>
</dbReference>
<dbReference type="CDD" id="cd00812">
    <property type="entry name" value="LeuRS_core"/>
    <property type="match status" value="1"/>
</dbReference>
<dbReference type="InterPro" id="IPR002302">
    <property type="entry name" value="Leu-tRNA-ligase"/>
</dbReference>
<evidence type="ECO:0000256" key="7">
    <source>
        <dbReference type="ARBA" id="ARBA00023146"/>
    </source>
</evidence>
<evidence type="ECO:0000256" key="6">
    <source>
        <dbReference type="ARBA" id="ARBA00022917"/>
    </source>
</evidence>
<reference evidence="15 16" key="1">
    <citation type="submission" date="2016-04" db="EMBL/GenBank/DDBJ databases">
        <authorList>
            <person name="Evans L.H."/>
            <person name="Alamgir A."/>
            <person name="Owens N."/>
            <person name="Weber N.D."/>
            <person name="Virtaneva K."/>
            <person name="Barbian K."/>
            <person name="Babar A."/>
            <person name="Rosenke K."/>
        </authorList>
    </citation>
    <scope>NUCLEOTIDE SEQUENCE [LARGE SCALE GENOMIC DNA]</scope>
    <source>
        <strain evidence="15 16">IFM 0406</strain>
    </source>
</reference>
<comment type="catalytic activity">
    <reaction evidence="8 9">
        <text>tRNA(Leu) + L-leucine + ATP = L-leucyl-tRNA(Leu) + AMP + diphosphate</text>
        <dbReference type="Rhea" id="RHEA:11688"/>
        <dbReference type="Rhea" id="RHEA-COMP:9613"/>
        <dbReference type="Rhea" id="RHEA-COMP:9622"/>
        <dbReference type="ChEBI" id="CHEBI:30616"/>
        <dbReference type="ChEBI" id="CHEBI:33019"/>
        <dbReference type="ChEBI" id="CHEBI:57427"/>
        <dbReference type="ChEBI" id="CHEBI:78442"/>
        <dbReference type="ChEBI" id="CHEBI:78494"/>
        <dbReference type="ChEBI" id="CHEBI:456215"/>
        <dbReference type="EC" id="6.1.1.4"/>
    </reaction>
</comment>
<name>A0A164N185_9NOCA</name>
<dbReference type="CDD" id="cd07958">
    <property type="entry name" value="Anticodon_Ia_Leu_BEm"/>
    <property type="match status" value="1"/>
</dbReference>
<dbReference type="InterPro" id="IPR009080">
    <property type="entry name" value="tRNAsynth_Ia_anticodon-bd"/>
</dbReference>
<dbReference type="HAMAP" id="MF_00049_B">
    <property type="entry name" value="Leu_tRNA_synth_B"/>
    <property type="match status" value="1"/>
</dbReference>
<dbReference type="PANTHER" id="PTHR43740:SF2">
    <property type="entry name" value="LEUCINE--TRNA LIGASE, MITOCHONDRIAL"/>
    <property type="match status" value="1"/>
</dbReference>
<feature type="short sequence motif" description="'KMSKS' region" evidence="9">
    <location>
        <begin position="594"/>
        <end position="598"/>
    </location>
</feature>
<dbReference type="OrthoDB" id="9810365at2"/>
<dbReference type="PRINTS" id="PR00985">
    <property type="entry name" value="TRNASYNTHLEU"/>
</dbReference>
<keyword evidence="3 9" id="KW-0436">Ligase</keyword>
<dbReference type="Gene3D" id="3.10.20.590">
    <property type="match status" value="1"/>
</dbReference>
<dbReference type="EC" id="6.1.1.4" evidence="9"/>
<accession>A0A164N185</accession>
<dbReference type="PANTHER" id="PTHR43740">
    <property type="entry name" value="LEUCYL-TRNA SYNTHETASE"/>
    <property type="match status" value="1"/>
</dbReference>
<evidence type="ECO:0000259" key="12">
    <source>
        <dbReference type="Pfam" id="PF08264"/>
    </source>
</evidence>
<evidence type="ECO:0000256" key="5">
    <source>
        <dbReference type="ARBA" id="ARBA00022840"/>
    </source>
</evidence>
<dbReference type="InterPro" id="IPR025709">
    <property type="entry name" value="Leu_tRNA-synth_edit"/>
</dbReference>
<organism evidence="15 16">
    <name type="scientific">Nocardia terpenica</name>
    <dbReference type="NCBI Taxonomy" id="455432"/>
    <lineage>
        <taxon>Bacteria</taxon>
        <taxon>Bacillati</taxon>
        <taxon>Actinomycetota</taxon>
        <taxon>Actinomycetes</taxon>
        <taxon>Mycobacteriales</taxon>
        <taxon>Nocardiaceae</taxon>
        <taxon>Nocardia</taxon>
    </lineage>
</organism>
<comment type="caution">
    <text evidence="15">The sequence shown here is derived from an EMBL/GenBank/DDBJ whole genome shotgun (WGS) entry which is preliminary data.</text>
</comment>
<protein>
    <recommendedName>
        <fullName evidence="9">Leucine--tRNA ligase</fullName>
        <ecNumber evidence="9">6.1.1.4</ecNumber>
    </recommendedName>
    <alternativeName>
        <fullName evidence="9">Leucyl-tRNA synthetase</fullName>
        <shortName evidence="9">LeuRS</shortName>
    </alternativeName>
</protein>
<dbReference type="GO" id="GO:0004823">
    <property type="term" value="F:leucine-tRNA ligase activity"/>
    <property type="evidence" value="ECO:0007669"/>
    <property type="project" value="UniProtKB-UniRule"/>
</dbReference>
<dbReference type="SUPFAM" id="SSF50677">
    <property type="entry name" value="ValRS/IleRS/LeuRS editing domain"/>
    <property type="match status" value="1"/>
</dbReference>
<dbReference type="SUPFAM" id="SSF47323">
    <property type="entry name" value="Anticodon-binding domain of a subclass of class I aminoacyl-tRNA synthetases"/>
    <property type="match status" value="1"/>
</dbReference>
<dbReference type="AlphaFoldDB" id="A0A164N185"/>
<dbReference type="GO" id="GO:0005524">
    <property type="term" value="F:ATP binding"/>
    <property type="evidence" value="ECO:0007669"/>
    <property type="project" value="UniProtKB-UniRule"/>
</dbReference>
<evidence type="ECO:0000256" key="9">
    <source>
        <dbReference type="HAMAP-Rule" id="MF_00049"/>
    </source>
</evidence>
<evidence type="ECO:0000259" key="11">
    <source>
        <dbReference type="Pfam" id="PF00133"/>
    </source>
</evidence>
<dbReference type="Pfam" id="PF09334">
    <property type="entry name" value="tRNA-synt_1g"/>
    <property type="match status" value="1"/>
</dbReference>
<evidence type="ECO:0000256" key="10">
    <source>
        <dbReference type="RuleBase" id="RU363035"/>
    </source>
</evidence>
<comment type="similarity">
    <text evidence="1 9 10">Belongs to the class-I aminoacyl-tRNA synthetase family.</text>
</comment>
<dbReference type="STRING" id="455432.AWN90_35675"/>
<dbReference type="InterPro" id="IPR001412">
    <property type="entry name" value="aa-tRNA-synth_I_CS"/>
</dbReference>
<evidence type="ECO:0000256" key="8">
    <source>
        <dbReference type="ARBA" id="ARBA00047469"/>
    </source>
</evidence>
<dbReference type="GO" id="GO:0002161">
    <property type="term" value="F:aminoacyl-tRNA deacylase activity"/>
    <property type="evidence" value="ECO:0007669"/>
    <property type="project" value="InterPro"/>
</dbReference>
<dbReference type="Pfam" id="PF13603">
    <property type="entry name" value="tRNA-synt_1_2"/>
    <property type="match status" value="1"/>
</dbReference>
<dbReference type="SUPFAM" id="SSF52374">
    <property type="entry name" value="Nucleotidylyl transferase"/>
    <property type="match status" value="1"/>
</dbReference>
<evidence type="ECO:0000259" key="13">
    <source>
        <dbReference type="Pfam" id="PF09334"/>
    </source>
</evidence>
<feature type="domain" description="Methionyl/Leucyl tRNA synthetase" evidence="13">
    <location>
        <begin position="48"/>
        <end position="194"/>
    </location>
</feature>
<dbReference type="NCBIfam" id="TIGR00396">
    <property type="entry name" value="leuS_bact"/>
    <property type="match status" value="1"/>
</dbReference>
<sequence>MTSFDPVTSDETFDSRAVIDKWIGVWDRLGTFAVDRLTGDGDQGERRYVVSMFSYPSGDLHMGHAEVYSISDAMARYARMRGFDTLFPVGWDSFGLPAENAAFKRGMDPRDWTYANIETQADSFRRLGVSFDWRTRLHTSDPEYYRWNQWLFLRLFERGLAYRADATVNWCPNDQTVLANEQVIAGRCERCGAHVVKRALTQWFFKITDYAQRLLDDMAQLEDGWPSEILTMQRNWIGRSEGAYIDFAISERDEPVRVFTTRPDTLFGATFFVVAFDAPLAAELCAPDRKEEFDAYVRQASAATDIERLATDRTKTGVFLGRYAINPASGERIPVYASDYVLATYGTGAVMAVPAHDQRDLDFARALGIPVRTVVDTGGEDPERTGIATDGAGVLVASGRFTGQPNTEAGAAIVADLAERGIGEHAVTYRLRDWLLSRQRYWGTPIPIIHCGDCGQVPVPDDQLPVRLPDSGYELRPSSGRSPLASAEEWVAVPCPRCGGPARRDTDTMDTFVDSSWYFLRYPNPNFTGGPFDPAGIARWLPIDEYIGGKEHATGHLLYARFLTKALHDMGLLPFTEPMTRLTNQGQVLMDGKAMSKSLGNLVDLQDQIRQFGPDAVRVTMIFAGPPEDDVDWADVSPQGAVKWLARVWRLACDIGSAAGASAPAQASAAVRRGVHEVIAKTTELMEGKRLNVAIAQLMQLTNLLRKAVDTGPGPADPVVREGVEALVRMMSCFAPFTAEEAWERLGHAPSVSDADWPTADPALLERDTTTCIVQLDGKLRDRLQVPTDIGETALQELALASEPLVNALAGRAVAKVIVRAPKLVNIVTKR</sequence>
<feature type="domain" description="Aminoacyl-tRNA synthetase class Ia" evidence="11">
    <location>
        <begin position="431"/>
        <end position="632"/>
    </location>
</feature>